<dbReference type="InterPro" id="IPR052555">
    <property type="entry name" value="dCTP_Pyrophosphatase"/>
</dbReference>
<dbReference type="EMBL" id="JBBUTF010000007">
    <property type="protein sequence ID" value="MEK8026131.1"/>
    <property type="molecule type" value="Genomic_DNA"/>
</dbReference>
<dbReference type="Gene3D" id="1.10.287.1080">
    <property type="entry name" value="MazG-like"/>
    <property type="match status" value="1"/>
</dbReference>
<dbReference type="SUPFAM" id="SSF101386">
    <property type="entry name" value="all-alpha NTP pyrophosphatases"/>
    <property type="match status" value="1"/>
</dbReference>
<dbReference type="RefSeq" id="WP_341373914.1">
    <property type="nucleotide sequence ID" value="NZ_JBBUTF010000007.1"/>
</dbReference>
<gene>
    <name evidence="1" type="ORF">AACH11_09190</name>
</gene>
<evidence type="ECO:0000313" key="1">
    <source>
        <dbReference type="EMBL" id="MEK8026131.1"/>
    </source>
</evidence>
<dbReference type="Pfam" id="PF12643">
    <property type="entry name" value="MazG-like"/>
    <property type="match status" value="1"/>
</dbReference>
<proteinExistence type="predicted"/>
<evidence type="ECO:0000313" key="2">
    <source>
        <dbReference type="Proteomes" id="UP001368500"/>
    </source>
</evidence>
<comment type="caution">
    <text evidence="1">The sequence shown here is derived from an EMBL/GenBank/DDBJ whole genome shotgun (WGS) entry which is preliminary data.</text>
</comment>
<organism evidence="1 2">
    <name type="scientific">Pseudaquabacterium rugosum</name>
    <dbReference type="NCBI Taxonomy" id="2984194"/>
    <lineage>
        <taxon>Bacteria</taxon>
        <taxon>Pseudomonadati</taxon>
        <taxon>Pseudomonadota</taxon>
        <taxon>Betaproteobacteria</taxon>
        <taxon>Burkholderiales</taxon>
        <taxon>Sphaerotilaceae</taxon>
        <taxon>Pseudaquabacterium</taxon>
    </lineage>
</organism>
<sequence length="106" mass="11564">MDTRELQAALRAFGAARGWLDFHNPKNLAMALSVEAAEVVELFQWLTPEQARALADDPAGRQRIGEEVADVLMYLLRLADVCGVDLQAAVTDKLARNALKYPAPGS</sequence>
<keyword evidence="2" id="KW-1185">Reference proteome</keyword>
<dbReference type="PANTHER" id="PTHR46523">
    <property type="entry name" value="DCTP PYROPHOSPHATASE 1"/>
    <property type="match status" value="1"/>
</dbReference>
<dbReference type="CDD" id="cd11537">
    <property type="entry name" value="NTP-PPase_RS21-C6_like"/>
    <property type="match status" value="1"/>
</dbReference>
<accession>A0ABU9B943</accession>
<dbReference type="PANTHER" id="PTHR46523:SF1">
    <property type="entry name" value="DCTP PYROPHOSPHATASE 1"/>
    <property type="match status" value="1"/>
</dbReference>
<protein>
    <submittedName>
        <fullName evidence="1">Nucleotide pyrophosphohydrolase</fullName>
    </submittedName>
</protein>
<reference evidence="1 2" key="1">
    <citation type="submission" date="2024-04" db="EMBL/GenBank/DDBJ databases">
        <title>Novel species of the genus Ideonella isolated from streams.</title>
        <authorList>
            <person name="Lu H."/>
        </authorList>
    </citation>
    <scope>NUCLEOTIDE SEQUENCE [LARGE SCALE GENOMIC DNA]</scope>
    <source>
        <strain evidence="1 2">BYS139W</strain>
    </source>
</reference>
<dbReference type="PIRSF" id="PIRSF029826">
    <property type="entry name" value="UCP029826_pph"/>
    <property type="match status" value="1"/>
</dbReference>
<name>A0ABU9B943_9BURK</name>
<dbReference type="Proteomes" id="UP001368500">
    <property type="component" value="Unassembled WGS sequence"/>
</dbReference>
<dbReference type="InterPro" id="IPR025984">
    <property type="entry name" value="DCTPP"/>
</dbReference>